<keyword evidence="3" id="KW-1185">Reference proteome</keyword>
<feature type="domain" description="IrrE N-terminal-like" evidence="1">
    <location>
        <begin position="44"/>
        <end position="153"/>
    </location>
</feature>
<accession>A0A073J9Y6</accession>
<dbReference type="Pfam" id="PF06114">
    <property type="entry name" value="Peptidase_M78"/>
    <property type="match status" value="1"/>
</dbReference>
<comment type="caution">
    <text evidence="2">The sequence shown here is derived from an EMBL/GenBank/DDBJ whole genome shotgun (WGS) entry which is preliminary data.</text>
</comment>
<dbReference type="PANTHER" id="PTHR43236">
    <property type="entry name" value="ANTITOXIN HIGA1"/>
    <property type="match status" value="1"/>
</dbReference>
<reference evidence="2 3" key="1">
    <citation type="submission" date="2014-01" db="EMBL/GenBank/DDBJ databases">
        <title>Sulfitobacter sp. H3 (MCCC 1A00686) Genome Sequencing.</title>
        <authorList>
            <person name="Lai Q."/>
            <person name="Hong Z."/>
        </authorList>
    </citation>
    <scope>NUCLEOTIDE SEQUENCE [LARGE SCALE GENOMIC DNA]</scope>
    <source>
        <strain evidence="2 3">H3</strain>
    </source>
</reference>
<sequence>MRRLSHAEQYLIDYGVTKPRHIDLEALAWTMGAKVKYKRLSSCEAKITGLGDRAIITIDDSSGDRRARFSLSHEIGHWQRHRNQILSCSKQDIGGVNGQGAHKEREADRYAADFMMPAYLYRPLMREFKKPSFKSIDALAEEFQASRKASALRYIDVDRSESMLICFGPNGRKWFRGSKDWPDEWAPKRDHDPDSGVMELLFGKTTPGADRSLVPASAFFGRYSAENHNVYAHSVISRSRGGQTDAEVMTFIVPQNSDMFDDVYASRGW</sequence>
<name>A0A073J9Y6_9RHOB</name>
<protein>
    <recommendedName>
        <fullName evidence="1">IrrE N-terminal-like domain-containing protein</fullName>
    </recommendedName>
</protein>
<proteinExistence type="predicted"/>
<gene>
    <name evidence="2" type="ORF">SUH3_06605</name>
</gene>
<evidence type="ECO:0000259" key="1">
    <source>
        <dbReference type="Pfam" id="PF06114"/>
    </source>
</evidence>
<dbReference type="Gene3D" id="1.10.10.2910">
    <property type="match status" value="1"/>
</dbReference>
<dbReference type="PANTHER" id="PTHR43236:SF2">
    <property type="entry name" value="BLL0069 PROTEIN"/>
    <property type="match status" value="1"/>
</dbReference>
<evidence type="ECO:0000313" key="3">
    <source>
        <dbReference type="Proteomes" id="UP000027746"/>
    </source>
</evidence>
<dbReference type="InterPro" id="IPR010359">
    <property type="entry name" value="IrrE_HExxH"/>
</dbReference>
<dbReference type="EMBL" id="JAMD01000013">
    <property type="protein sequence ID" value="KEJ94507.1"/>
    <property type="molecule type" value="Genomic_DNA"/>
</dbReference>
<organism evidence="2 3">
    <name type="scientific">Pseudosulfitobacter pseudonitzschiae</name>
    <dbReference type="NCBI Taxonomy" id="1402135"/>
    <lineage>
        <taxon>Bacteria</taxon>
        <taxon>Pseudomonadati</taxon>
        <taxon>Pseudomonadota</taxon>
        <taxon>Alphaproteobacteria</taxon>
        <taxon>Rhodobacterales</taxon>
        <taxon>Roseobacteraceae</taxon>
        <taxon>Pseudosulfitobacter</taxon>
    </lineage>
</organism>
<evidence type="ECO:0000313" key="2">
    <source>
        <dbReference type="EMBL" id="KEJ94507.1"/>
    </source>
</evidence>
<dbReference type="AlphaFoldDB" id="A0A073J9Y6"/>
<dbReference type="InterPro" id="IPR052345">
    <property type="entry name" value="Rad_response_metalloprotease"/>
</dbReference>
<dbReference type="Proteomes" id="UP000027746">
    <property type="component" value="Unassembled WGS sequence"/>
</dbReference>